<evidence type="ECO:0000256" key="6">
    <source>
        <dbReference type="ARBA" id="ARBA00022896"/>
    </source>
</evidence>
<dbReference type="Gene3D" id="2.60.120.330">
    <property type="entry name" value="B-lactam Antibiotic, Isopenicillin N Synthase, Chain"/>
    <property type="match status" value="1"/>
</dbReference>
<dbReference type="EMBL" id="JXTB01000367">
    <property type="protein sequence ID" value="PON43619.1"/>
    <property type="molecule type" value="Genomic_DNA"/>
</dbReference>
<comment type="similarity">
    <text evidence="3 10">Belongs to the iron/ascorbate-dependent oxidoreductase family.</text>
</comment>
<evidence type="ECO:0000256" key="10">
    <source>
        <dbReference type="RuleBase" id="RU003682"/>
    </source>
</evidence>
<dbReference type="GO" id="GO:0051213">
    <property type="term" value="F:dioxygenase activity"/>
    <property type="evidence" value="ECO:0007669"/>
    <property type="project" value="UniProtKB-KW"/>
</dbReference>
<organism evidence="12 13">
    <name type="scientific">Parasponia andersonii</name>
    <name type="common">Sponia andersonii</name>
    <dbReference type="NCBI Taxonomy" id="3476"/>
    <lineage>
        <taxon>Eukaryota</taxon>
        <taxon>Viridiplantae</taxon>
        <taxon>Streptophyta</taxon>
        <taxon>Embryophyta</taxon>
        <taxon>Tracheophyta</taxon>
        <taxon>Spermatophyta</taxon>
        <taxon>Magnoliopsida</taxon>
        <taxon>eudicotyledons</taxon>
        <taxon>Gunneridae</taxon>
        <taxon>Pentapetalae</taxon>
        <taxon>rosids</taxon>
        <taxon>fabids</taxon>
        <taxon>Rosales</taxon>
        <taxon>Cannabaceae</taxon>
        <taxon>Parasponia</taxon>
    </lineage>
</organism>
<dbReference type="GO" id="GO:0005737">
    <property type="term" value="C:cytoplasm"/>
    <property type="evidence" value="ECO:0007669"/>
    <property type="project" value="UniProtKB-SubCell"/>
</dbReference>
<evidence type="ECO:0000256" key="7">
    <source>
        <dbReference type="ARBA" id="ARBA00023004"/>
    </source>
</evidence>
<evidence type="ECO:0000256" key="2">
    <source>
        <dbReference type="ARBA" id="ARBA00004496"/>
    </source>
</evidence>
<sequence>MGLVVEAEIENHQTTSSEQNQYQMGVRSLLERGITRVPTKYILPQEERPNGDSDIHNLNIPVIDFAQLHGSTRSQVISSLAKACQEYGIFQLVNHGIEADVIHRMVDVSTRFFDLPFNERSKYLSKDMFSPVRYGTSFNQNNDKVFCWRDFLKLSCHPCLPEVLPHWPSSPVDLREAAVNFSKSTKFLYLMLMEAILESLGLKIGETSGDDDDINNEKDSSIKFEEQGSQLIVVNCYPSCPEPELTLGMPPHSDYGLLTLLLQDAQVEGLQIQHEGRWITVKPLLNSFVVNVGDHLEIFSNGKYKSVLHRVVVNSSKSRISVASLHSVPFNCMVGPSPKLIDKANPKRYKDTDFSTFLHHIASREHNNKSFLESRKLFFTS</sequence>
<feature type="domain" description="Fe2OG dioxygenase" evidence="11">
    <location>
        <begin position="227"/>
        <end position="328"/>
    </location>
</feature>
<dbReference type="InterPro" id="IPR027443">
    <property type="entry name" value="IPNS-like_sf"/>
</dbReference>
<accession>A0A2P5B4C2</accession>
<dbReference type="PROSITE" id="PS51471">
    <property type="entry name" value="FE2OG_OXY"/>
    <property type="match status" value="1"/>
</dbReference>
<evidence type="ECO:0000256" key="5">
    <source>
        <dbReference type="ARBA" id="ARBA00022723"/>
    </source>
</evidence>
<comment type="subcellular location">
    <subcellularLocation>
        <location evidence="2">Cytoplasm</location>
    </subcellularLocation>
    <subcellularLocation>
        <location evidence="1">Nucleus</location>
    </subcellularLocation>
</comment>
<dbReference type="GO" id="GO:0005634">
    <property type="term" value="C:nucleus"/>
    <property type="evidence" value="ECO:0007669"/>
    <property type="project" value="UniProtKB-SubCell"/>
</dbReference>
<protein>
    <submittedName>
        <fullName evidence="12">Oxoglutarate/iron-dependent dioxygenase</fullName>
    </submittedName>
</protein>
<proteinExistence type="inferred from homology"/>
<dbReference type="STRING" id="3476.A0A2P5B4C2"/>
<keyword evidence="13" id="KW-1185">Reference proteome</keyword>
<keyword evidence="4" id="KW-0963">Cytoplasm</keyword>
<evidence type="ECO:0000256" key="8">
    <source>
        <dbReference type="ARBA" id="ARBA00023242"/>
    </source>
</evidence>
<keyword evidence="10" id="KW-0560">Oxidoreductase</keyword>
<dbReference type="GO" id="GO:0031418">
    <property type="term" value="F:L-ascorbic acid binding"/>
    <property type="evidence" value="ECO:0007669"/>
    <property type="project" value="UniProtKB-KW"/>
</dbReference>
<gene>
    <name evidence="12" type="ORF">PanWU01x14_272360</name>
</gene>
<reference evidence="13" key="1">
    <citation type="submission" date="2016-06" db="EMBL/GenBank/DDBJ databases">
        <title>Parallel loss of symbiosis genes in relatives of nitrogen-fixing non-legume Parasponia.</title>
        <authorList>
            <person name="Van Velzen R."/>
            <person name="Holmer R."/>
            <person name="Bu F."/>
            <person name="Rutten L."/>
            <person name="Van Zeijl A."/>
            <person name="Liu W."/>
            <person name="Santuari L."/>
            <person name="Cao Q."/>
            <person name="Sharma T."/>
            <person name="Shen D."/>
            <person name="Roswanjaya Y."/>
            <person name="Wardhani T."/>
            <person name="Kalhor M.S."/>
            <person name="Jansen J."/>
            <person name="Van den Hoogen J."/>
            <person name="Gungor B."/>
            <person name="Hartog M."/>
            <person name="Hontelez J."/>
            <person name="Verver J."/>
            <person name="Yang W.-C."/>
            <person name="Schijlen E."/>
            <person name="Repin R."/>
            <person name="Schilthuizen M."/>
            <person name="Schranz E."/>
            <person name="Heidstra R."/>
            <person name="Miyata K."/>
            <person name="Fedorova E."/>
            <person name="Kohlen W."/>
            <person name="Bisseling T."/>
            <person name="Smit S."/>
            <person name="Geurts R."/>
        </authorList>
    </citation>
    <scope>NUCLEOTIDE SEQUENCE [LARGE SCALE GENOMIC DNA]</scope>
    <source>
        <strain evidence="13">cv. WU1-14</strain>
    </source>
</reference>
<dbReference type="OrthoDB" id="288590at2759"/>
<evidence type="ECO:0000313" key="13">
    <source>
        <dbReference type="Proteomes" id="UP000237105"/>
    </source>
</evidence>
<comment type="caution">
    <text evidence="12">The sequence shown here is derived from an EMBL/GenBank/DDBJ whole genome shotgun (WGS) entry which is preliminary data.</text>
</comment>
<dbReference type="Pfam" id="PF14226">
    <property type="entry name" value="DIOX_N"/>
    <property type="match status" value="1"/>
</dbReference>
<comment type="function">
    <text evidence="9">Involved in the regulation of shoot development and salicylic acid (SA) homeostasis.</text>
</comment>
<dbReference type="PANTHER" id="PTHR47991">
    <property type="entry name" value="OXOGLUTARATE/IRON-DEPENDENT DIOXYGENASE"/>
    <property type="match status" value="1"/>
</dbReference>
<dbReference type="Proteomes" id="UP000237105">
    <property type="component" value="Unassembled WGS sequence"/>
</dbReference>
<dbReference type="InterPro" id="IPR005123">
    <property type="entry name" value="Oxoglu/Fe-dep_dioxygenase_dom"/>
</dbReference>
<evidence type="ECO:0000313" key="12">
    <source>
        <dbReference type="EMBL" id="PON43619.1"/>
    </source>
</evidence>
<name>A0A2P5B4C2_PARAD</name>
<dbReference type="AlphaFoldDB" id="A0A2P5B4C2"/>
<dbReference type="InterPro" id="IPR050295">
    <property type="entry name" value="Plant_2OG-oxidoreductases"/>
</dbReference>
<evidence type="ECO:0000256" key="1">
    <source>
        <dbReference type="ARBA" id="ARBA00004123"/>
    </source>
</evidence>
<dbReference type="SUPFAM" id="SSF51197">
    <property type="entry name" value="Clavaminate synthase-like"/>
    <property type="match status" value="1"/>
</dbReference>
<keyword evidence="8" id="KW-0539">Nucleus</keyword>
<dbReference type="InterPro" id="IPR026992">
    <property type="entry name" value="DIOX_N"/>
</dbReference>
<evidence type="ECO:0000256" key="3">
    <source>
        <dbReference type="ARBA" id="ARBA00008056"/>
    </source>
</evidence>
<evidence type="ECO:0000256" key="4">
    <source>
        <dbReference type="ARBA" id="ARBA00022490"/>
    </source>
</evidence>
<dbReference type="InterPro" id="IPR044861">
    <property type="entry name" value="IPNS-like_FE2OG_OXY"/>
</dbReference>
<dbReference type="Pfam" id="PF03171">
    <property type="entry name" value="2OG-FeII_Oxy"/>
    <property type="match status" value="1"/>
</dbReference>
<evidence type="ECO:0000259" key="11">
    <source>
        <dbReference type="PROSITE" id="PS51471"/>
    </source>
</evidence>
<keyword evidence="7 10" id="KW-0408">Iron</keyword>
<keyword evidence="6" id="KW-0847">Vitamin C</keyword>
<keyword evidence="12" id="KW-0223">Dioxygenase</keyword>
<dbReference type="GO" id="GO:0046872">
    <property type="term" value="F:metal ion binding"/>
    <property type="evidence" value="ECO:0007669"/>
    <property type="project" value="UniProtKB-KW"/>
</dbReference>
<evidence type="ECO:0000256" key="9">
    <source>
        <dbReference type="ARBA" id="ARBA00059922"/>
    </source>
</evidence>
<dbReference type="FunFam" id="2.60.120.330:FF:000015">
    <property type="entry name" value="Protein DMR6-LIKE OXYGENASE 1"/>
    <property type="match status" value="1"/>
</dbReference>
<keyword evidence="5 10" id="KW-0479">Metal-binding</keyword>